<dbReference type="CDD" id="cd04738">
    <property type="entry name" value="DHOD_2_like"/>
    <property type="match status" value="1"/>
</dbReference>
<dbReference type="SUPFAM" id="SSF51395">
    <property type="entry name" value="FMN-linked oxidoreductases"/>
    <property type="match status" value="1"/>
</dbReference>
<evidence type="ECO:0000256" key="11">
    <source>
        <dbReference type="ARBA" id="ARBA00022946"/>
    </source>
</evidence>
<dbReference type="EMBL" id="JO844057">
    <property type="protein sequence ID" value="AEO35674.1"/>
    <property type="molecule type" value="mRNA"/>
</dbReference>
<dbReference type="InterPro" id="IPR005720">
    <property type="entry name" value="Dihydroorotate_DH_cat"/>
</dbReference>
<evidence type="ECO:0000256" key="16">
    <source>
        <dbReference type="ARBA" id="ARBA00048639"/>
    </source>
</evidence>
<evidence type="ECO:0000256" key="6">
    <source>
        <dbReference type="ARBA" id="ARBA00017599"/>
    </source>
</evidence>
<dbReference type="AlphaFoldDB" id="G3MQA6"/>
<feature type="domain" description="Dihydroorotate dehydrogenase catalytic" evidence="17">
    <location>
        <begin position="78"/>
        <end position="370"/>
    </location>
</feature>
<keyword evidence="14" id="KW-0496">Mitochondrion</keyword>
<dbReference type="NCBIfam" id="NF003652">
    <property type="entry name" value="PRK05286.2-5"/>
    <property type="match status" value="1"/>
</dbReference>
<evidence type="ECO:0000256" key="7">
    <source>
        <dbReference type="ARBA" id="ARBA00022630"/>
    </source>
</evidence>
<evidence type="ECO:0000256" key="10">
    <source>
        <dbReference type="ARBA" id="ARBA00022792"/>
    </source>
</evidence>
<evidence type="ECO:0000256" key="8">
    <source>
        <dbReference type="ARBA" id="ARBA00022643"/>
    </source>
</evidence>
<dbReference type="InterPro" id="IPR001295">
    <property type="entry name" value="Dihydroorotate_DH_CS"/>
</dbReference>
<evidence type="ECO:0000256" key="9">
    <source>
        <dbReference type="ARBA" id="ARBA00022692"/>
    </source>
</evidence>
<dbReference type="InterPro" id="IPR013785">
    <property type="entry name" value="Aldolase_TIM"/>
</dbReference>
<evidence type="ECO:0000259" key="17">
    <source>
        <dbReference type="Pfam" id="PF01180"/>
    </source>
</evidence>
<comment type="catalytic activity">
    <reaction evidence="16">
        <text>(S)-dihydroorotate + a quinone = orotate + a quinol</text>
        <dbReference type="Rhea" id="RHEA:30187"/>
        <dbReference type="ChEBI" id="CHEBI:24646"/>
        <dbReference type="ChEBI" id="CHEBI:30839"/>
        <dbReference type="ChEBI" id="CHEBI:30864"/>
        <dbReference type="ChEBI" id="CHEBI:132124"/>
        <dbReference type="EC" id="1.3.5.2"/>
    </reaction>
</comment>
<dbReference type="GO" id="GO:0106430">
    <property type="term" value="F:dihydroorotate dehydrogenase (quinone) activity"/>
    <property type="evidence" value="ECO:0007669"/>
    <property type="project" value="UniProtKB-EC"/>
</dbReference>
<dbReference type="InterPro" id="IPR005719">
    <property type="entry name" value="Dihydroorotate_DH_2"/>
</dbReference>
<organism evidence="18">
    <name type="scientific">Amblyomma maculatum</name>
    <name type="common">Gulf Coast tick</name>
    <dbReference type="NCBI Taxonomy" id="34609"/>
    <lineage>
        <taxon>Eukaryota</taxon>
        <taxon>Metazoa</taxon>
        <taxon>Ecdysozoa</taxon>
        <taxon>Arthropoda</taxon>
        <taxon>Chelicerata</taxon>
        <taxon>Arachnida</taxon>
        <taxon>Acari</taxon>
        <taxon>Parasitiformes</taxon>
        <taxon>Ixodida</taxon>
        <taxon>Ixodoidea</taxon>
        <taxon>Ixodidae</taxon>
        <taxon>Amblyomminae</taxon>
        <taxon>Amblyomma</taxon>
    </lineage>
</organism>
<keyword evidence="15" id="KW-0472">Membrane</keyword>
<keyword evidence="11" id="KW-0809">Transit peptide</keyword>
<keyword evidence="12" id="KW-1133">Transmembrane helix</keyword>
<evidence type="ECO:0000256" key="13">
    <source>
        <dbReference type="ARBA" id="ARBA00023002"/>
    </source>
</evidence>
<dbReference type="PANTHER" id="PTHR48109:SF4">
    <property type="entry name" value="DIHYDROOROTATE DEHYDROGENASE (QUINONE), MITOCHONDRIAL"/>
    <property type="match status" value="1"/>
</dbReference>
<comment type="pathway">
    <text evidence="3">Pyrimidine metabolism; UMP biosynthesis via de novo pathway; orotate from (S)-dihydroorotate (quinone route): step 1/1.</text>
</comment>
<dbReference type="GO" id="GO:0044205">
    <property type="term" value="P:'de novo' UMP biosynthetic process"/>
    <property type="evidence" value="ECO:0007669"/>
    <property type="project" value="UniProtKB-UniPathway"/>
</dbReference>
<comment type="subcellular location">
    <subcellularLocation>
        <location evidence="2">Mitochondrion inner membrane</location>
        <topology evidence="2">Single-pass membrane protein</topology>
    </subcellularLocation>
</comment>
<evidence type="ECO:0000256" key="2">
    <source>
        <dbReference type="ARBA" id="ARBA00004434"/>
    </source>
</evidence>
<dbReference type="InterPro" id="IPR050074">
    <property type="entry name" value="DHO_dehydrogenase"/>
</dbReference>
<keyword evidence="13" id="KW-0560">Oxidoreductase</keyword>
<keyword evidence="10" id="KW-0999">Mitochondrion inner membrane</keyword>
<evidence type="ECO:0000256" key="14">
    <source>
        <dbReference type="ARBA" id="ARBA00023128"/>
    </source>
</evidence>
<dbReference type="GO" id="GO:0005743">
    <property type="term" value="C:mitochondrial inner membrane"/>
    <property type="evidence" value="ECO:0007669"/>
    <property type="project" value="UniProtKB-SubCell"/>
</dbReference>
<comment type="cofactor">
    <cofactor evidence="1">
        <name>FMN</name>
        <dbReference type="ChEBI" id="CHEBI:58210"/>
    </cofactor>
</comment>
<sequence>MSSARLAYKLKSMAAIVGGASLGFVGLLTVTGHAEFYRRFLMPAVHTVLDAETAHRLGVLMARLRLLRAHREPDPDVLYTEVLGLPLSNPIGLAAGFDKHGEGVLGAQDWGFGFIEVGSVTPLPQPGNPKPRVFRLSEGLAVINRYGFNSVGHERVWASLHEQRAWVAPVGVNLGRNKGSEDAVADYVAGVHRFADVADYLVVNVSSPNTPGLRSLQRRRHLEELLLKVIEARNSLSRQLPVLLKIAPDLTDQEKADIAAVVTGSRAKVDGLVVCNTTVSRPDSLQSEHRSQAGGLSGRPLRDISTRTIADMYRLTKGSIPIIGVGGVFCGEDAYAKIRAGASAVQLYSSLIYYGPPVVQTVKTELAELLRRDGYTRVQDAVGADHRNAKQRSVDAMG</sequence>
<dbReference type="FunFam" id="3.20.20.70:FF:000066">
    <property type="entry name" value="Dihydroorotate dehydrogenase (quinone), mitochondrial"/>
    <property type="match status" value="1"/>
</dbReference>
<evidence type="ECO:0000256" key="3">
    <source>
        <dbReference type="ARBA" id="ARBA00005161"/>
    </source>
</evidence>
<keyword evidence="8" id="KW-0288">FMN</keyword>
<dbReference type="EC" id="1.3.5.2" evidence="5"/>
<keyword evidence="7" id="KW-0285">Flavoprotein</keyword>
<protein>
    <recommendedName>
        <fullName evidence="6">Dihydroorotate dehydrogenase (quinone), mitochondrial</fullName>
        <ecNumber evidence="5">1.3.5.2</ecNumber>
    </recommendedName>
</protein>
<accession>G3MQA6</accession>
<dbReference type="PROSITE" id="PS00911">
    <property type="entry name" value="DHODEHASE_1"/>
    <property type="match status" value="1"/>
</dbReference>
<proteinExistence type="evidence at transcript level"/>
<dbReference type="NCBIfam" id="NF003645">
    <property type="entry name" value="PRK05286.1-2"/>
    <property type="match status" value="1"/>
</dbReference>
<dbReference type="NCBIfam" id="TIGR01036">
    <property type="entry name" value="pyrD_sub2"/>
    <property type="match status" value="1"/>
</dbReference>
<dbReference type="Pfam" id="PF01180">
    <property type="entry name" value="DHO_dh"/>
    <property type="match status" value="1"/>
</dbReference>
<dbReference type="UniPathway" id="UPA00070">
    <property type="reaction ID" value="UER00946"/>
</dbReference>
<reference evidence="18" key="1">
    <citation type="journal article" date="2011" name="PLoS ONE">
        <title>A deep insight into the sialotranscriptome of the gulf coast tick, Amblyomma maculatum.</title>
        <authorList>
            <person name="Karim S."/>
            <person name="Singh P."/>
            <person name="Ribeiro J.M."/>
        </authorList>
    </citation>
    <scope>NUCLEOTIDE SEQUENCE</scope>
    <source>
        <tissue evidence="18">Salivary gland</tissue>
    </source>
</reference>
<evidence type="ECO:0000256" key="12">
    <source>
        <dbReference type="ARBA" id="ARBA00022989"/>
    </source>
</evidence>
<evidence type="ECO:0000256" key="4">
    <source>
        <dbReference type="ARBA" id="ARBA00005359"/>
    </source>
</evidence>
<evidence type="ECO:0000256" key="5">
    <source>
        <dbReference type="ARBA" id="ARBA00012791"/>
    </source>
</evidence>
<dbReference type="PANTHER" id="PTHR48109">
    <property type="entry name" value="DIHYDROOROTATE DEHYDROGENASE (QUINONE), MITOCHONDRIAL-RELATED"/>
    <property type="match status" value="1"/>
</dbReference>
<comment type="similarity">
    <text evidence="4">Belongs to the dihydroorotate dehydrogenase family. Type 2 subfamily.</text>
</comment>
<evidence type="ECO:0000256" key="15">
    <source>
        <dbReference type="ARBA" id="ARBA00023136"/>
    </source>
</evidence>
<keyword evidence="9" id="KW-0812">Transmembrane</keyword>
<evidence type="ECO:0000313" key="18">
    <source>
        <dbReference type="EMBL" id="AEO35674.1"/>
    </source>
</evidence>
<name>G3MQA6_AMBMU</name>
<dbReference type="Gene3D" id="3.20.20.70">
    <property type="entry name" value="Aldolase class I"/>
    <property type="match status" value="1"/>
</dbReference>
<evidence type="ECO:0000256" key="1">
    <source>
        <dbReference type="ARBA" id="ARBA00001917"/>
    </source>
</evidence>
<dbReference type="GO" id="GO:0006207">
    <property type="term" value="P:'de novo' pyrimidine nucleobase biosynthetic process"/>
    <property type="evidence" value="ECO:0007669"/>
    <property type="project" value="InterPro"/>
</dbReference>